<proteinExistence type="predicted"/>
<feature type="non-terminal residue" evidence="1">
    <location>
        <position position="140"/>
    </location>
</feature>
<evidence type="ECO:0008006" key="3">
    <source>
        <dbReference type="Google" id="ProtNLM"/>
    </source>
</evidence>
<dbReference type="PANTHER" id="PTHR36182:SF1">
    <property type="entry name" value="PROTEIN, PUTATIVE (AFU_ORTHOLOGUE AFUA_6G10930)-RELATED"/>
    <property type="match status" value="1"/>
</dbReference>
<dbReference type="OrthoDB" id="2342176at2759"/>
<name>A0A4P9XXF4_9FUNG</name>
<dbReference type="AlphaFoldDB" id="A0A4P9XXF4"/>
<keyword evidence="2" id="KW-1185">Reference proteome</keyword>
<accession>A0A4P9XXF4</accession>
<evidence type="ECO:0000313" key="1">
    <source>
        <dbReference type="EMBL" id="RKP10130.1"/>
    </source>
</evidence>
<dbReference type="Proteomes" id="UP000271241">
    <property type="component" value="Unassembled WGS sequence"/>
</dbReference>
<dbReference type="PANTHER" id="PTHR36182">
    <property type="entry name" value="PROTEIN, PUTATIVE (AFU_ORTHOLOGUE AFUA_6G10930)-RELATED"/>
    <property type="match status" value="1"/>
</dbReference>
<evidence type="ECO:0000313" key="2">
    <source>
        <dbReference type="Proteomes" id="UP000271241"/>
    </source>
</evidence>
<sequence length="140" mass="14953">MSADAHMNIYQPLPREHKNLPGTPRIDYDITNPVKAICGGKPAGPIAAIYAAGSSIDVKIEGSTPHDGGHCQFALSYDGGKTFVVLRDVVGNCITGSREYSVLLPADVPSANNAVFAWAWINATGNREYYMNCADVIIKG</sequence>
<gene>
    <name evidence="1" type="ORF">THASP1DRAFT_13260</name>
</gene>
<dbReference type="EMBL" id="KZ992468">
    <property type="protein sequence ID" value="RKP10130.1"/>
    <property type="molecule type" value="Genomic_DNA"/>
</dbReference>
<dbReference type="Gene3D" id="2.70.50.70">
    <property type="match status" value="1"/>
</dbReference>
<protein>
    <recommendedName>
        <fullName evidence="3">Chitin-binding type-4 domain-containing protein</fullName>
    </recommendedName>
</protein>
<reference evidence="2" key="1">
    <citation type="journal article" date="2018" name="Nat. Microbiol.">
        <title>Leveraging single-cell genomics to expand the fungal tree of life.</title>
        <authorList>
            <person name="Ahrendt S.R."/>
            <person name="Quandt C.A."/>
            <person name="Ciobanu D."/>
            <person name="Clum A."/>
            <person name="Salamov A."/>
            <person name="Andreopoulos B."/>
            <person name="Cheng J.F."/>
            <person name="Woyke T."/>
            <person name="Pelin A."/>
            <person name="Henrissat B."/>
            <person name="Reynolds N.K."/>
            <person name="Benny G.L."/>
            <person name="Smith M.E."/>
            <person name="James T.Y."/>
            <person name="Grigoriev I.V."/>
        </authorList>
    </citation>
    <scope>NUCLEOTIDE SEQUENCE [LARGE SCALE GENOMIC DNA]</scope>
    <source>
        <strain evidence="2">RSA 1356</strain>
    </source>
</reference>
<organism evidence="1 2">
    <name type="scientific">Thamnocephalis sphaerospora</name>
    <dbReference type="NCBI Taxonomy" id="78915"/>
    <lineage>
        <taxon>Eukaryota</taxon>
        <taxon>Fungi</taxon>
        <taxon>Fungi incertae sedis</taxon>
        <taxon>Zoopagomycota</taxon>
        <taxon>Zoopagomycotina</taxon>
        <taxon>Zoopagomycetes</taxon>
        <taxon>Zoopagales</taxon>
        <taxon>Sigmoideomycetaceae</taxon>
        <taxon>Thamnocephalis</taxon>
    </lineage>
</organism>